<gene>
    <name evidence="2" type="ORF">cyc_03986</name>
</gene>
<accession>A0A1D3D4H9</accession>
<evidence type="ECO:0000313" key="2">
    <source>
        <dbReference type="EMBL" id="OEH78349.1"/>
    </source>
</evidence>
<feature type="compositionally biased region" description="Low complexity" evidence="1">
    <location>
        <begin position="108"/>
        <end position="117"/>
    </location>
</feature>
<name>A0A1D3D4H9_9EIME</name>
<dbReference type="Proteomes" id="UP000095192">
    <property type="component" value="Unassembled WGS sequence"/>
</dbReference>
<reference evidence="2 3" key="1">
    <citation type="journal article" date="2016" name="BMC Genomics">
        <title>Comparative genomics reveals Cyclospora cayetanensis possesses coccidia-like metabolism and invasion components but unique surface antigens.</title>
        <authorList>
            <person name="Liu S."/>
            <person name="Wang L."/>
            <person name="Zheng H."/>
            <person name="Xu Z."/>
            <person name="Roellig D.M."/>
            <person name="Li N."/>
            <person name="Frace M.A."/>
            <person name="Tang K."/>
            <person name="Arrowood M.J."/>
            <person name="Moss D.M."/>
            <person name="Zhang L."/>
            <person name="Feng Y."/>
            <person name="Xiao L."/>
        </authorList>
    </citation>
    <scope>NUCLEOTIDE SEQUENCE [LARGE SCALE GENOMIC DNA]</scope>
    <source>
        <strain evidence="2 3">CHN_HEN01</strain>
    </source>
</reference>
<protein>
    <submittedName>
        <fullName evidence="2">ATP-dependent nucleolar rna</fullName>
    </submittedName>
</protein>
<feature type="region of interest" description="Disordered" evidence="1">
    <location>
        <begin position="1"/>
        <end position="129"/>
    </location>
</feature>
<dbReference type="InParanoid" id="A0A1D3D4H9"/>
<organism evidence="2 3">
    <name type="scientific">Cyclospora cayetanensis</name>
    <dbReference type="NCBI Taxonomy" id="88456"/>
    <lineage>
        <taxon>Eukaryota</taxon>
        <taxon>Sar</taxon>
        <taxon>Alveolata</taxon>
        <taxon>Apicomplexa</taxon>
        <taxon>Conoidasida</taxon>
        <taxon>Coccidia</taxon>
        <taxon>Eucoccidiorida</taxon>
        <taxon>Eimeriorina</taxon>
        <taxon>Eimeriidae</taxon>
        <taxon>Cyclospora</taxon>
    </lineage>
</organism>
<dbReference type="AlphaFoldDB" id="A0A1D3D4H9"/>
<dbReference type="VEuPathDB" id="ToxoDB:cyc_03986"/>
<sequence length="232" mass="24275">MRSPKPPQITASSGRSVRAKSAKGGEKQAAKKKLRAVAANIHESEGPGDPVPSTPPLVSSEDETGGNACKSVNNGRSGCEATRDALQRSPEPSLPAVGGKKKRKSLPTATHASTTAAGGMGEMENGQNHLQRELEHEAAETAETVVYRRSGILDTSVTFQEFGAMHLDRRITKVLTDELNLKHPTHVQAQASPHTDSVAFALDHSLCSARASSIGVVAGAGFGVILAAAMRL</sequence>
<dbReference type="EMBL" id="JROU02000773">
    <property type="protein sequence ID" value="OEH78349.1"/>
    <property type="molecule type" value="Genomic_DNA"/>
</dbReference>
<evidence type="ECO:0000313" key="3">
    <source>
        <dbReference type="Proteomes" id="UP000095192"/>
    </source>
</evidence>
<proteinExistence type="predicted"/>
<keyword evidence="3" id="KW-1185">Reference proteome</keyword>
<dbReference type="VEuPathDB" id="ToxoDB:LOC34620591"/>
<comment type="caution">
    <text evidence="2">The sequence shown here is derived from an EMBL/GenBank/DDBJ whole genome shotgun (WGS) entry which is preliminary data.</text>
</comment>
<evidence type="ECO:0000256" key="1">
    <source>
        <dbReference type="SAM" id="MobiDB-lite"/>
    </source>
</evidence>